<dbReference type="Pfam" id="PF08549">
    <property type="entry name" value="SWI-SNF_Ssr4_N"/>
    <property type="match status" value="1"/>
</dbReference>
<comment type="caution">
    <text evidence="3">The sequence shown here is derived from an EMBL/GenBank/DDBJ whole genome shotgun (WGS) entry which is preliminary data.</text>
</comment>
<gene>
    <name evidence="3" type="ORF">WG66_17742</name>
</gene>
<reference evidence="3 4" key="1">
    <citation type="submission" date="2015-12" db="EMBL/GenBank/DDBJ databases">
        <title>Draft genome sequence of Moniliophthora roreri, the causal agent of frosty pod rot of cacao.</title>
        <authorList>
            <person name="Aime M.C."/>
            <person name="Diaz-Valderrama J.R."/>
            <person name="Kijpornyongpan T."/>
            <person name="Phillips-Mora W."/>
        </authorList>
    </citation>
    <scope>NUCLEOTIDE SEQUENCE [LARGE SCALE GENOMIC DNA]</scope>
    <source>
        <strain evidence="3 4">MCA 2952</strain>
    </source>
</reference>
<feature type="region of interest" description="Disordered" evidence="1">
    <location>
        <begin position="261"/>
        <end position="283"/>
    </location>
</feature>
<evidence type="ECO:0000313" key="4">
    <source>
        <dbReference type="Proteomes" id="UP000054988"/>
    </source>
</evidence>
<protein>
    <recommendedName>
        <fullName evidence="2">SWI/SNF and RSC complexes subunit Ssr4 N-terminal domain-containing protein</fullName>
    </recommendedName>
</protein>
<dbReference type="EMBL" id="LATX01002417">
    <property type="protein sequence ID" value="KTB29678.1"/>
    <property type="molecule type" value="Genomic_DNA"/>
</dbReference>
<feature type="region of interest" description="Disordered" evidence="1">
    <location>
        <begin position="168"/>
        <end position="194"/>
    </location>
</feature>
<organism evidence="3 4">
    <name type="scientific">Moniliophthora roreri</name>
    <name type="common">Frosty pod rot fungus</name>
    <name type="synonym">Monilia roreri</name>
    <dbReference type="NCBI Taxonomy" id="221103"/>
    <lineage>
        <taxon>Eukaryota</taxon>
        <taxon>Fungi</taxon>
        <taxon>Dikarya</taxon>
        <taxon>Basidiomycota</taxon>
        <taxon>Agaricomycotina</taxon>
        <taxon>Agaricomycetes</taxon>
        <taxon>Agaricomycetidae</taxon>
        <taxon>Agaricales</taxon>
        <taxon>Marasmiineae</taxon>
        <taxon>Marasmiaceae</taxon>
        <taxon>Moniliophthora</taxon>
    </lineage>
</organism>
<evidence type="ECO:0000313" key="3">
    <source>
        <dbReference type="EMBL" id="KTB29678.1"/>
    </source>
</evidence>
<feature type="domain" description="SWI/SNF and RSC complexes subunit Ssr4 N-terminal" evidence="2">
    <location>
        <begin position="4"/>
        <end position="107"/>
    </location>
</feature>
<feature type="compositionally biased region" description="Polar residues" evidence="1">
    <location>
        <begin position="274"/>
        <end position="283"/>
    </location>
</feature>
<accession>A0A0W0F008</accession>
<dbReference type="eggNOG" id="ENOG502S7WA">
    <property type="taxonomic scope" value="Eukaryota"/>
</dbReference>
<evidence type="ECO:0000256" key="1">
    <source>
        <dbReference type="SAM" id="MobiDB-lite"/>
    </source>
</evidence>
<proteinExistence type="predicted"/>
<dbReference type="AlphaFoldDB" id="A0A0W0F008"/>
<dbReference type="GO" id="GO:0006338">
    <property type="term" value="P:chromatin remodeling"/>
    <property type="evidence" value="ECO:0007669"/>
    <property type="project" value="InterPro"/>
</dbReference>
<sequence length="283" mass="32412">MIQNTPFTWTFIDKPPEGQVYLIYLTQPQHGFPNDGIRWQEMETKYVVPVGGGQRELEVHESKFGFIPGADNAAWRLRRRYRLLKGGHPNVYLVHYTRGNNAQIMPSLMNQPVRAYPLRHLTDPPVYVAGEKMGQKVFPPGGGGIPMNFNQQQQMLGQQNNSMEMLERRRQTERQRAGSTARPPMMDEDSGDEGEMLSTKTLAMTRYKRNHDLMNEVFYRAAFGEKNKPLAPAPYKSTFDKAELDERCAQLAAEIETLKQKPKPVKWRPRAASMTMSTENIPV</sequence>
<dbReference type="InterPro" id="IPR013859">
    <property type="entry name" value="Ssr4_N"/>
</dbReference>
<name>A0A0W0F008_MONRR</name>
<dbReference type="Proteomes" id="UP000054988">
    <property type="component" value="Unassembled WGS sequence"/>
</dbReference>
<evidence type="ECO:0000259" key="2">
    <source>
        <dbReference type="Pfam" id="PF08549"/>
    </source>
</evidence>